<sequence>MSVVLSQGSLGSMSAGGLSIETPTTMLAERRDRLDDFSSSGSEPFPPDTDSAQVSLDIIPTMSEEAIASMAVGKCSIPRLPRLYVGWSERQPFPLDTDSAQVSLDIILAMSEEAIASMAVSFVTVVEGIEGVLSQGSLGSMTAGGLSTETPTMVLDERRDRLDDFSSSGSEPFPPNTDSAQVSLDTILGMSEEAIASMAVFFVTAVKATHSFQGEGSSELYALVGKKMVDLVHELLVKEGPRFGVSPPAPGGDGAGAGGSGPEAGGSSRGPEVA</sequence>
<name>A0A8X8YWC2_SALSN</name>
<organism evidence="2">
    <name type="scientific">Salvia splendens</name>
    <name type="common">Scarlet sage</name>
    <dbReference type="NCBI Taxonomy" id="180675"/>
    <lineage>
        <taxon>Eukaryota</taxon>
        <taxon>Viridiplantae</taxon>
        <taxon>Streptophyta</taxon>
        <taxon>Embryophyta</taxon>
        <taxon>Tracheophyta</taxon>
        <taxon>Spermatophyta</taxon>
        <taxon>Magnoliopsida</taxon>
        <taxon>eudicotyledons</taxon>
        <taxon>Gunneridae</taxon>
        <taxon>Pentapetalae</taxon>
        <taxon>asterids</taxon>
        <taxon>lamiids</taxon>
        <taxon>Lamiales</taxon>
        <taxon>Lamiaceae</taxon>
        <taxon>Nepetoideae</taxon>
        <taxon>Mentheae</taxon>
        <taxon>Salviinae</taxon>
        <taxon>Salvia</taxon>
        <taxon>Salvia subgen. Calosphace</taxon>
        <taxon>core Calosphace</taxon>
    </lineage>
</organism>
<evidence type="ECO:0000313" key="2">
    <source>
        <dbReference type="EMBL" id="KAG6437566.1"/>
    </source>
</evidence>
<feature type="region of interest" description="Disordered" evidence="1">
    <location>
        <begin position="241"/>
        <end position="274"/>
    </location>
</feature>
<evidence type="ECO:0000313" key="3">
    <source>
        <dbReference type="Proteomes" id="UP000298416"/>
    </source>
</evidence>
<feature type="compositionally biased region" description="Gly residues" evidence="1">
    <location>
        <begin position="251"/>
        <end position="268"/>
    </location>
</feature>
<keyword evidence="3" id="KW-1185">Reference proteome</keyword>
<accession>A0A8X8YWC2</accession>
<protein>
    <submittedName>
        <fullName evidence="2">Uncharacterized protein</fullName>
    </submittedName>
</protein>
<reference evidence="2" key="1">
    <citation type="submission" date="2018-01" db="EMBL/GenBank/DDBJ databases">
        <authorList>
            <person name="Mao J.F."/>
        </authorList>
    </citation>
    <scope>NUCLEOTIDE SEQUENCE</scope>
    <source>
        <strain evidence="2">Huo1</strain>
        <tissue evidence="2">Leaf</tissue>
    </source>
</reference>
<dbReference type="EMBL" id="PNBA02000001">
    <property type="protein sequence ID" value="KAG6437566.1"/>
    <property type="molecule type" value="Genomic_DNA"/>
</dbReference>
<dbReference type="Proteomes" id="UP000298416">
    <property type="component" value="Unassembled WGS sequence"/>
</dbReference>
<gene>
    <name evidence="2" type="ORF">SASPL_102485</name>
</gene>
<proteinExistence type="predicted"/>
<evidence type="ECO:0000256" key="1">
    <source>
        <dbReference type="SAM" id="MobiDB-lite"/>
    </source>
</evidence>
<comment type="caution">
    <text evidence="2">The sequence shown here is derived from an EMBL/GenBank/DDBJ whole genome shotgun (WGS) entry which is preliminary data.</text>
</comment>
<reference evidence="2" key="2">
    <citation type="submission" date="2020-08" db="EMBL/GenBank/DDBJ databases">
        <title>Plant Genome Project.</title>
        <authorList>
            <person name="Zhang R.-G."/>
        </authorList>
    </citation>
    <scope>NUCLEOTIDE SEQUENCE</scope>
    <source>
        <strain evidence="2">Huo1</strain>
        <tissue evidence="2">Leaf</tissue>
    </source>
</reference>
<dbReference type="AlphaFoldDB" id="A0A8X8YWC2"/>